<evidence type="ECO:0000256" key="1">
    <source>
        <dbReference type="SAM" id="MobiDB-lite"/>
    </source>
</evidence>
<feature type="region of interest" description="Disordered" evidence="1">
    <location>
        <begin position="1"/>
        <end position="21"/>
    </location>
</feature>
<dbReference type="Pfam" id="PF05930">
    <property type="entry name" value="Phage_AlpA"/>
    <property type="match status" value="1"/>
</dbReference>
<proteinExistence type="predicted"/>
<name>A0A0S4V2T2_RALSL</name>
<dbReference type="InterPro" id="IPR010260">
    <property type="entry name" value="AlpA"/>
</dbReference>
<sequence>MATKVAIAQPAGGASLPTPEALPADGFTRWSGLKAFVPFSRETLRKRELEGRFPRRVHLGSARCAAWPNREIHRWLSDPAGYRAPEAA</sequence>
<evidence type="ECO:0008006" key="3">
    <source>
        <dbReference type="Google" id="ProtNLM"/>
    </source>
</evidence>
<gene>
    <name evidence="2" type="ORF">RUN1985_v1_290025</name>
</gene>
<accession>A0A0S4V2T2</accession>
<organism evidence="2">
    <name type="scientific">Ralstonia solanacearum</name>
    <name type="common">Pseudomonas solanacearum</name>
    <dbReference type="NCBI Taxonomy" id="305"/>
    <lineage>
        <taxon>Bacteria</taxon>
        <taxon>Pseudomonadati</taxon>
        <taxon>Pseudomonadota</taxon>
        <taxon>Betaproteobacteria</taxon>
        <taxon>Burkholderiales</taxon>
        <taxon>Burkholderiaceae</taxon>
        <taxon>Ralstonia</taxon>
        <taxon>Ralstonia solanacearum species complex</taxon>
    </lineage>
</organism>
<reference evidence="2" key="1">
    <citation type="submission" date="2015-10" db="EMBL/GenBank/DDBJ databases">
        <authorList>
            <person name="Gilbert D.G."/>
        </authorList>
    </citation>
    <scope>NUCLEOTIDE SEQUENCE</scope>
    <source>
        <strain evidence="2">Phyl III-seqv23</strain>
    </source>
</reference>
<evidence type="ECO:0000313" key="2">
    <source>
        <dbReference type="EMBL" id="CUV28875.1"/>
    </source>
</evidence>
<dbReference type="AlphaFoldDB" id="A0A0S4V2T2"/>
<dbReference type="EMBL" id="LN899824">
    <property type="protein sequence ID" value="CUV28875.1"/>
    <property type="molecule type" value="Genomic_DNA"/>
</dbReference>
<protein>
    <recommendedName>
        <fullName evidence="3">AlpA family phage regulatory protein</fullName>
    </recommendedName>
</protein>